<keyword evidence="2" id="KW-1185">Reference proteome</keyword>
<dbReference type="Proteomes" id="UP000237105">
    <property type="component" value="Unassembled WGS sequence"/>
</dbReference>
<accession>A0A2P5D4Z7</accession>
<dbReference type="OrthoDB" id="1209584at2759"/>
<name>A0A2P5D4Z7_PARAD</name>
<feature type="non-terminal residue" evidence="1">
    <location>
        <position position="70"/>
    </location>
</feature>
<dbReference type="AlphaFoldDB" id="A0A2P5D4Z7"/>
<protein>
    <submittedName>
        <fullName evidence="1">Uncharacterized protein</fullName>
    </submittedName>
</protein>
<proteinExistence type="predicted"/>
<comment type="caution">
    <text evidence="1">The sequence shown here is derived from an EMBL/GenBank/DDBJ whole genome shotgun (WGS) entry which is preliminary data.</text>
</comment>
<organism evidence="1 2">
    <name type="scientific">Parasponia andersonii</name>
    <name type="common">Sponia andersonii</name>
    <dbReference type="NCBI Taxonomy" id="3476"/>
    <lineage>
        <taxon>Eukaryota</taxon>
        <taxon>Viridiplantae</taxon>
        <taxon>Streptophyta</taxon>
        <taxon>Embryophyta</taxon>
        <taxon>Tracheophyta</taxon>
        <taxon>Spermatophyta</taxon>
        <taxon>Magnoliopsida</taxon>
        <taxon>eudicotyledons</taxon>
        <taxon>Gunneridae</taxon>
        <taxon>Pentapetalae</taxon>
        <taxon>rosids</taxon>
        <taxon>fabids</taxon>
        <taxon>Rosales</taxon>
        <taxon>Cannabaceae</taxon>
        <taxon>Parasponia</taxon>
    </lineage>
</organism>
<sequence>MGMTVDRRYQESLEGALPHWKQEMMAELSKRLGAYHSQTPNDLAEQTVCGINWTTFVDWIQLEPKPRDFM</sequence>
<reference evidence="2" key="1">
    <citation type="submission" date="2016-06" db="EMBL/GenBank/DDBJ databases">
        <title>Parallel loss of symbiosis genes in relatives of nitrogen-fixing non-legume Parasponia.</title>
        <authorList>
            <person name="Van Velzen R."/>
            <person name="Holmer R."/>
            <person name="Bu F."/>
            <person name="Rutten L."/>
            <person name="Van Zeijl A."/>
            <person name="Liu W."/>
            <person name="Santuari L."/>
            <person name="Cao Q."/>
            <person name="Sharma T."/>
            <person name="Shen D."/>
            <person name="Roswanjaya Y."/>
            <person name="Wardhani T."/>
            <person name="Kalhor M.S."/>
            <person name="Jansen J."/>
            <person name="Van den Hoogen J."/>
            <person name="Gungor B."/>
            <person name="Hartog M."/>
            <person name="Hontelez J."/>
            <person name="Verver J."/>
            <person name="Yang W.-C."/>
            <person name="Schijlen E."/>
            <person name="Repin R."/>
            <person name="Schilthuizen M."/>
            <person name="Schranz E."/>
            <person name="Heidstra R."/>
            <person name="Miyata K."/>
            <person name="Fedorova E."/>
            <person name="Kohlen W."/>
            <person name="Bisseling T."/>
            <person name="Smit S."/>
            <person name="Geurts R."/>
        </authorList>
    </citation>
    <scope>NUCLEOTIDE SEQUENCE [LARGE SCALE GENOMIC DNA]</scope>
    <source>
        <strain evidence="2">cv. WU1-14</strain>
    </source>
</reference>
<gene>
    <name evidence="1" type="ORF">PanWU01x14_096180</name>
</gene>
<evidence type="ECO:0000313" key="2">
    <source>
        <dbReference type="Proteomes" id="UP000237105"/>
    </source>
</evidence>
<evidence type="ECO:0000313" key="1">
    <source>
        <dbReference type="EMBL" id="PON68298.1"/>
    </source>
</evidence>
<dbReference type="EMBL" id="JXTB01000064">
    <property type="protein sequence ID" value="PON68298.1"/>
    <property type="molecule type" value="Genomic_DNA"/>
</dbReference>